<dbReference type="AlphaFoldDB" id="A0AAE0TW53"/>
<proteinExistence type="predicted"/>
<sequence>MPSSSKQSNPRKGRKKAANPSNGNKKRANPKKTKVSSENKWEPWVANPGVPCLPCQEALRKCYIPHPNERVLYNARCYWRVKKKLYCSFKRLEDVPLFFEPDVGQLGNPPCSSCQESGRQRECITTRRAEEKGDSEEDSEESNKDDNDEDDEEDNDSNSEEDDDGGSDEVNEESSDEDDSGPEGTIKLEAGSRMALFLERRSGTKTKTSN</sequence>
<feature type="region of interest" description="Disordered" evidence="1">
    <location>
        <begin position="1"/>
        <end position="40"/>
    </location>
</feature>
<organism evidence="2 3">
    <name type="scientific">Podospora didyma</name>
    <dbReference type="NCBI Taxonomy" id="330526"/>
    <lineage>
        <taxon>Eukaryota</taxon>
        <taxon>Fungi</taxon>
        <taxon>Dikarya</taxon>
        <taxon>Ascomycota</taxon>
        <taxon>Pezizomycotina</taxon>
        <taxon>Sordariomycetes</taxon>
        <taxon>Sordariomycetidae</taxon>
        <taxon>Sordariales</taxon>
        <taxon>Podosporaceae</taxon>
        <taxon>Podospora</taxon>
    </lineage>
</organism>
<reference evidence="2" key="2">
    <citation type="submission" date="2023-06" db="EMBL/GenBank/DDBJ databases">
        <authorList>
            <consortium name="Lawrence Berkeley National Laboratory"/>
            <person name="Haridas S."/>
            <person name="Hensen N."/>
            <person name="Bonometti L."/>
            <person name="Westerberg I."/>
            <person name="Brannstrom I.O."/>
            <person name="Guillou S."/>
            <person name="Cros-Aarteil S."/>
            <person name="Calhoun S."/>
            <person name="Kuo A."/>
            <person name="Mondo S."/>
            <person name="Pangilinan J."/>
            <person name="Riley R."/>
            <person name="LaButti K."/>
            <person name="Andreopoulos B."/>
            <person name="Lipzen A."/>
            <person name="Chen C."/>
            <person name="Yanf M."/>
            <person name="Daum C."/>
            <person name="Ng V."/>
            <person name="Clum A."/>
            <person name="Steindorff A."/>
            <person name="Ohm R."/>
            <person name="Martin F."/>
            <person name="Silar P."/>
            <person name="Natvig D."/>
            <person name="Lalanne C."/>
            <person name="Gautier V."/>
            <person name="Ament-velasquez S.L."/>
            <person name="Kruys A."/>
            <person name="Hutchinson M.I."/>
            <person name="Powell A.J."/>
            <person name="Barry K."/>
            <person name="Miller A.N."/>
            <person name="Grigoriev I.V."/>
            <person name="Debuchy R."/>
            <person name="Gladieux P."/>
            <person name="Thoren M.H."/>
            <person name="Johannesson H."/>
        </authorList>
    </citation>
    <scope>NUCLEOTIDE SEQUENCE</scope>
    <source>
        <strain evidence="2">CBS 232.78</strain>
    </source>
</reference>
<accession>A0AAE0TW53</accession>
<evidence type="ECO:0000256" key="1">
    <source>
        <dbReference type="SAM" id="MobiDB-lite"/>
    </source>
</evidence>
<feature type="region of interest" description="Disordered" evidence="1">
    <location>
        <begin position="126"/>
        <end position="210"/>
    </location>
</feature>
<dbReference type="EMBL" id="JAULSW010000005">
    <property type="protein sequence ID" value="KAK3381711.1"/>
    <property type="molecule type" value="Genomic_DNA"/>
</dbReference>
<evidence type="ECO:0000313" key="3">
    <source>
        <dbReference type="Proteomes" id="UP001285441"/>
    </source>
</evidence>
<feature type="compositionally biased region" description="Acidic residues" evidence="1">
    <location>
        <begin position="146"/>
        <end position="181"/>
    </location>
</feature>
<name>A0AAE0TW53_9PEZI</name>
<feature type="compositionally biased region" description="Basic residues" evidence="1">
    <location>
        <begin position="24"/>
        <end position="34"/>
    </location>
</feature>
<keyword evidence="3" id="KW-1185">Reference proteome</keyword>
<evidence type="ECO:0000313" key="2">
    <source>
        <dbReference type="EMBL" id="KAK3381711.1"/>
    </source>
</evidence>
<gene>
    <name evidence="2" type="ORF">B0H63DRAFT_476480</name>
</gene>
<comment type="caution">
    <text evidence="2">The sequence shown here is derived from an EMBL/GenBank/DDBJ whole genome shotgun (WGS) entry which is preliminary data.</text>
</comment>
<reference evidence="2" key="1">
    <citation type="journal article" date="2023" name="Mol. Phylogenet. Evol.">
        <title>Genome-scale phylogeny and comparative genomics of the fungal order Sordariales.</title>
        <authorList>
            <person name="Hensen N."/>
            <person name="Bonometti L."/>
            <person name="Westerberg I."/>
            <person name="Brannstrom I.O."/>
            <person name="Guillou S."/>
            <person name="Cros-Aarteil S."/>
            <person name="Calhoun S."/>
            <person name="Haridas S."/>
            <person name="Kuo A."/>
            <person name="Mondo S."/>
            <person name="Pangilinan J."/>
            <person name="Riley R."/>
            <person name="LaButti K."/>
            <person name="Andreopoulos B."/>
            <person name="Lipzen A."/>
            <person name="Chen C."/>
            <person name="Yan M."/>
            <person name="Daum C."/>
            <person name="Ng V."/>
            <person name="Clum A."/>
            <person name="Steindorff A."/>
            <person name="Ohm R.A."/>
            <person name="Martin F."/>
            <person name="Silar P."/>
            <person name="Natvig D.O."/>
            <person name="Lalanne C."/>
            <person name="Gautier V."/>
            <person name="Ament-Velasquez S.L."/>
            <person name="Kruys A."/>
            <person name="Hutchinson M.I."/>
            <person name="Powell A.J."/>
            <person name="Barry K."/>
            <person name="Miller A.N."/>
            <person name="Grigoriev I.V."/>
            <person name="Debuchy R."/>
            <person name="Gladieux P."/>
            <person name="Hiltunen Thoren M."/>
            <person name="Johannesson H."/>
        </authorList>
    </citation>
    <scope>NUCLEOTIDE SEQUENCE</scope>
    <source>
        <strain evidence="2">CBS 232.78</strain>
    </source>
</reference>
<feature type="non-terminal residue" evidence="2">
    <location>
        <position position="1"/>
    </location>
</feature>
<dbReference type="Proteomes" id="UP001285441">
    <property type="component" value="Unassembled WGS sequence"/>
</dbReference>
<protein>
    <submittedName>
        <fullName evidence="2">Uncharacterized protein</fullName>
    </submittedName>
</protein>